<dbReference type="EMBL" id="MK072501">
    <property type="protein sequence ID" value="AYV86309.1"/>
    <property type="molecule type" value="Genomic_DNA"/>
</dbReference>
<proteinExistence type="predicted"/>
<reference evidence="1" key="1">
    <citation type="submission" date="2018-10" db="EMBL/GenBank/DDBJ databases">
        <title>Hidden diversity of soil giant viruses.</title>
        <authorList>
            <person name="Schulz F."/>
            <person name="Alteio L."/>
            <person name="Goudeau D."/>
            <person name="Ryan E.M."/>
            <person name="Malmstrom R.R."/>
            <person name="Blanchard J."/>
            <person name="Woyke T."/>
        </authorList>
    </citation>
    <scope>NUCLEOTIDE SEQUENCE</scope>
    <source>
        <strain evidence="1">SMV1</strain>
    </source>
</reference>
<name>A0A3G5AKE2_9VIRU</name>
<sequence length="616" mass="72404">MSGVIKITITKNTFDVKDQKIVINMIKKDDTTIEISTDDEDVKDQKKKVKSNIIPWEQLIKEHKEMEDSLPPMNDVQLREWGKMCEAAETRKVTLISTRYQKATTPIFFKCNRDHISCITSGAFKKYTKPGTCKECKKIPSDIIKPMTPKQLMKWEEIKMKAKAKGMILLSTRYNGYNGNIEYQCEKKHIRTMRMDSFLRSPNTNTCKDCFLECIKTDARNVFVKRLSKKGFKLKGKYTGHYNLVECECPFGHICDIKPTNIRNGYIACDKCIEIMRNEEAKEFTRYVIAGECEVKGKYFNRTSMVECKCKHGHKCSTSLYLLRKGTNICRTCRYIKWREEKDLFYNVIVNDRKGEVIGEYIDARTLVKCKCESGHMYNTRFYSIKKGKGRCKDCLGTSPEAIHEKFKRAIAKQRGKIIGEYKNPLTRVDCKCENDHDCSPLPVSVMLGCYMCKKCKDEIFDSKGALNIKKYLEEHKINYKTECRLPILKAVRKYDFLIDDYKIIIEFDGRQHFEFIKKWHRTEEKFDGWQRRDRTKTYCGLLEGYTFIRIHDENYENIESFLDSIFIDENFDEPKLLLDDVDKYEYLYGEDVDDKEFEKSTGKKLDKMINLSSWL</sequence>
<accession>A0A3G5AKE2</accession>
<gene>
    <name evidence="1" type="ORF">Solumvirus4_7</name>
</gene>
<evidence type="ECO:0008006" key="2">
    <source>
        <dbReference type="Google" id="ProtNLM"/>
    </source>
</evidence>
<protein>
    <recommendedName>
        <fullName evidence="2">Restriction endonuclease</fullName>
    </recommendedName>
</protein>
<organism evidence="1">
    <name type="scientific">Solumvirus sp</name>
    <dbReference type="NCBI Taxonomy" id="2487773"/>
    <lineage>
        <taxon>Viruses</taxon>
        <taxon>Pithoviruses</taxon>
    </lineage>
</organism>
<dbReference type="Gene3D" id="3.40.960.10">
    <property type="entry name" value="VSR Endonuclease"/>
    <property type="match status" value="1"/>
</dbReference>
<evidence type="ECO:0000313" key="1">
    <source>
        <dbReference type="EMBL" id="AYV86309.1"/>
    </source>
</evidence>